<dbReference type="AlphaFoldDB" id="A0A0G0HPW7"/>
<keyword evidence="1" id="KW-0472">Membrane</keyword>
<feature type="domain" description="GerMN" evidence="2">
    <location>
        <begin position="207"/>
        <end position="279"/>
    </location>
</feature>
<proteinExistence type="predicted"/>
<keyword evidence="1" id="KW-1133">Transmembrane helix</keyword>
<evidence type="ECO:0000259" key="2">
    <source>
        <dbReference type="Pfam" id="PF10646"/>
    </source>
</evidence>
<reference evidence="4 5" key="1">
    <citation type="journal article" date="2015" name="Nature">
        <title>rRNA introns, odd ribosomes, and small enigmatic genomes across a large radiation of phyla.</title>
        <authorList>
            <person name="Brown C.T."/>
            <person name="Hug L.A."/>
            <person name="Thomas B.C."/>
            <person name="Sharon I."/>
            <person name="Castelle C.J."/>
            <person name="Singh A."/>
            <person name="Wilkins M.J."/>
            <person name="Williams K.H."/>
            <person name="Banfield J.F."/>
        </authorList>
    </citation>
    <scope>NUCLEOTIDE SEQUENCE [LARGE SCALE GENOMIC DNA]</scope>
</reference>
<protein>
    <submittedName>
        <fullName evidence="4">Uncharacterized protein</fullName>
    </submittedName>
</protein>
<dbReference type="InterPro" id="IPR018911">
    <property type="entry name" value="Gmad2_Ig-like_dom"/>
</dbReference>
<dbReference type="Pfam" id="PF10646">
    <property type="entry name" value="Germane"/>
    <property type="match status" value="1"/>
</dbReference>
<dbReference type="PATRIC" id="fig|1619036.3.peg.440"/>
<dbReference type="EMBL" id="LBTN01000014">
    <property type="protein sequence ID" value="KKQ40645.1"/>
    <property type="molecule type" value="Genomic_DNA"/>
</dbReference>
<dbReference type="InterPro" id="IPR019606">
    <property type="entry name" value="GerMN"/>
</dbReference>
<keyword evidence="1" id="KW-0812">Transmembrane</keyword>
<sequence length="301" mass="32626">MSRKLSIFLVIIFVFCAGLLVARFWLGEDNWVCTNGEWVKHGNPDSAKPTEGCNKDLSDGTNTVITTNTPYDSQIDREVPTSTILRYNNDVLQIYTPLSGAPVSSPLIIKGLAPSSWFFEAVFPVKLLDENGKEIGVGLAGAKADWMVANKLLPFVATINFVTPTNSPNGGTVVFSADNPAGLPQFESSVSMPVKFSPAQDTTLINIYFSNSRLNPNIQDCSLVFPVERLITKTPAVGQKAIELLLAGVDDLEKTAEYSTAINPGVKLNSLKITNGVAYEFPTVQNVVISINGRTEDILQP</sequence>
<name>A0A0G0HPW7_9BACT</name>
<evidence type="ECO:0000256" key="1">
    <source>
        <dbReference type="SAM" id="Phobius"/>
    </source>
</evidence>
<dbReference type="Proteomes" id="UP000034333">
    <property type="component" value="Unassembled WGS sequence"/>
</dbReference>
<organism evidence="4 5">
    <name type="scientific">Candidatus Magasanikbacteria bacterium GW2011_GWA2_37_8</name>
    <dbReference type="NCBI Taxonomy" id="1619036"/>
    <lineage>
        <taxon>Bacteria</taxon>
        <taxon>Candidatus Magasanikiibacteriota</taxon>
    </lineage>
</organism>
<dbReference type="STRING" id="1619036.US58_C0014G0007"/>
<evidence type="ECO:0000313" key="4">
    <source>
        <dbReference type="EMBL" id="KKQ40645.1"/>
    </source>
</evidence>
<gene>
    <name evidence="4" type="ORF">US58_C0014G0007</name>
</gene>
<evidence type="ECO:0000313" key="5">
    <source>
        <dbReference type="Proteomes" id="UP000034333"/>
    </source>
</evidence>
<evidence type="ECO:0000259" key="3">
    <source>
        <dbReference type="Pfam" id="PF10648"/>
    </source>
</evidence>
<accession>A0A0G0HPW7</accession>
<comment type="caution">
    <text evidence="4">The sequence shown here is derived from an EMBL/GenBank/DDBJ whole genome shotgun (WGS) entry which is preliminary data.</text>
</comment>
<feature type="domain" description="Bacterial spore germination immunoglobulin-like" evidence="3">
    <location>
        <begin position="93"/>
        <end position="179"/>
    </location>
</feature>
<feature type="transmembrane region" description="Helical" evidence="1">
    <location>
        <begin position="7"/>
        <end position="26"/>
    </location>
</feature>
<dbReference type="Pfam" id="PF10648">
    <property type="entry name" value="Gmad2"/>
    <property type="match status" value="1"/>
</dbReference>